<evidence type="ECO:0000259" key="3">
    <source>
        <dbReference type="Pfam" id="PF00582"/>
    </source>
</evidence>
<dbReference type="InterPro" id="IPR014729">
    <property type="entry name" value="Rossmann-like_a/b/a_fold"/>
</dbReference>
<dbReference type="PANTHER" id="PTHR46268">
    <property type="entry name" value="STRESS RESPONSE PROTEIN NHAX"/>
    <property type="match status" value="1"/>
</dbReference>
<dbReference type="eggNOG" id="arCOG02053">
    <property type="taxonomic scope" value="Archaea"/>
</dbReference>
<dbReference type="InterPro" id="IPR006015">
    <property type="entry name" value="Universal_stress_UspA"/>
</dbReference>
<dbReference type="Pfam" id="PF00582">
    <property type="entry name" value="Usp"/>
    <property type="match status" value="1"/>
</dbReference>
<dbReference type="PRINTS" id="PR01438">
    <property type="entry name" value="UNVRSLSTRESS"/>
</dbReference>
<comment type="similarity">
    <text evidence="1">Belongs to the universal stress protein A family.</text>
</comment>
<dbReference type="HOGENOM" id="CLU_049301_11_0_2"/>
<dbReference type="Proteomes" id="UP000011867">
    <property type="component" value="Chromosome"/>
</dbReference>
<dbReference type="AlphaFoldDB" id="M1XSL0"/>
<dbReference type="KEGG" id="nmo:Nmlp_3231"/>
<dbReference type="PIRSF" id="PIRSF006276">
    <property type="entry name" value="UspA"/>
    <property type="match status" value="1"/>
</dbReference>
<organism evidence="4 5">
    <name type="scientific">Natronomonas moolapensis (strain DSM 18674 / CECT 7526 / JCM 14361 / 8.8.11)</name>
    <dbReference type="NCBI Taxonomy" id="268739"/>
    <lineage>
        <taxon>Archaea</taxon>
        <taxon>Methanobacteriati</taxon>
        <taxon>Methanobacteriota</taxon>
        <taxon>Stenosarchaea group</taxon>
        <taxon>Halobacteria</taxon>
        <taxon>Halobacteriales</taxon>
        <taxon>Natronomonadaceae</taxon>
        <taxon>Natronomonas</taxon>
    </lineage>
</organism>
<dbReference type="SUPFAM" id="SSF52402">
    <property type="entry name" value="Adenine nucleotide alpha hydrolases-like"/>
    <property type="match status" value="1"/>
</dbReference>
<dbReference type="PANTHER" id="PTHR46268:SF6">
    <property type="entry name" value="UNIVERSAL STRESS PROTEIN UP12"/>
    <property type="match status" value="1"/>
</dbReference>
<feature type="region of interest" description="Disordered" evidence="2">
    <location>
        <begin position="143"/>
        <end position="165"/>
    </location>
</feature>
<evidence type="ECO:0000313" key="4">
    <source>
        <dbReference type="EMBL" id="CCQ37368.1"/>
    </source>
</evidence>
<accession>M1XSL0</accession>
<evidence type="ECO:0000256" key="1">
    <source>
        <dbReference type="ARBA" id="ARBA00008791"/>
    </source>
</evidence>
<keyword evidence="5" id="KW-1185">Reference proteome</keyword>
<dbReference type="InterPro" id="IPR006016">
    <property type="entry name" value="UspA"/>
</dbReference>
<dbReference type="GeneID" id="14652316"/>
<dbReference type="STRING" id="268739.Nmlp_3231"/>
<dbReference type="EMBL" id="HF582854">
    <property type="protein sequence ID" value="CCQ37368.1"/>
    <property type="molecule type" value="Genomic_DNA"/>
</dbReference>
<dbReference type="Gene3D" id="3.40.50.620">
    <property type="entry name" value="HUPs"/>
    <property type="match status" value="1"/>
</dbReference>
<gene>
    <name evidence="4" type="ordered locus">Nmlp_3231</name>
</gene>
<protein>
    <submittedName>
        <fullName evidence="4">UspA domain protein</fullName>
    </submittedName>
</protein>
<evidence type="ECO:0000313" key="5">
    <source>
        <dbReference type="Proteomes" id="UP000011867"/>
    </source>
</evidence>
<feature type="domain" description="UspA" evidence="3">
    <location>
        <begin position="1"/>
        <end position="139"/>
    </location>
</feature>
<name>M1XSL0_NATM8</name>
<evidence type="ECO:0000256" key="2">
    <source>
        <dbReference type="SAM" id="MobiDB-lite"/>
    </source>
</evidence>
<proteinExistence type="inferred from homology"/>
<dbReference type="CDD" id="cd00293">
    <property type="entry name" value="USP-like"/>
    <property type="match status" value="1"/>
</dbReference>
<dbReference type="RefSeq" id="WP_015410111.1">
    <property type="nucleotide sequence ID" value="NC_020388.1"/>
</dbReference>
<feature type="region of interest" description="Disordered" evidence="2">
    <location>
        <begin position="72"/>
        <end position="99"/>
    </location>
</feature>
<reference evidence="4 5" key="1">
    <citation type="journal article" date="2013" name="Genome Announc.">
        <title>Genome of the haloarchaeon Natronomonas moolapensis, a neutrophilic member of a previously haloalkaliphilic genus.</title>
        <authorList>
            <person name="Dyall-Smith M.L."/>
            <person name="Pfeiffer F."/>
            <person name="Oberwinkler T."/>
            <person name="Klee K."/>
            <person name="Rampp M."/>
            <person name="Palm P."/>
            <person name="Gross K."/>
            <person name="Schuster S.C."/>
            <person name="Oesterhelt D."/>
        </authorList>
    </citation>
    <scope>NUCLEOTIDE SEQUENCE [LARGE SCALE GENOMIC DNA]</scope>
    <source>
        <strain evidence="5">DSM 18674 / JCM 14361 / 8.8.11</strain>
    </source>
</reference>
<dbReference type="OrthoDB" id="105697at2157"/>
<sequence>MFDSILVPTDGSEAIARVIDTASELAETHDAALRFVYVVPTAAFERLPLETPWESVDAMLREEAEAALVAAEERAAVDRTDSDVREGPPGREIPAHAEETDSDLIVMGTHSRLDSDRELLGTVTGRVVRSAEVPVMAVRVGESEPLDPPEERCITADPSVTEALE</sequence>